<proteinExistence type="predicted"/>
<feature type="signal peptide" evidence="1">
    <location>
        <begin position="1"/>
        <end position="20"/>
    </location>
</feature>
<keyword evidence="3" id="KW-1185">Reference proteome</keyword>
<name>A0ABC8BWD6_9ACTN</name>
<evidence type="ECO:0000313" key="2">
    <source>
        <dbReference type="EMBL" id="ARF74030.1"/>
    </source>
</evidence>
<dbReference type="AlphaFoldDB" id="A0ABC8BWD6"/>
<keyword evidence="1" id="KW-0732">Signal</keyword>
<reference evidence="2 3" key="1">
    <citation type="submission" date="2017-04" db="EMBL/GenBank/DDBJ databases">
        <title>The complete genome sequence of Streptomyces albolongus YIM 101047, the producer of novel bafilomycins and novel odoriferous sesquiterpenoids.</title>
        <authorList>
            <person name="Yin M."/>
            <person name="Jiang Y."/>
        </authorList>
    </citation>
    <scope>NUCLEOTIDE SEQUENCE [LARGE SCALE GENOMIC DNA]</scope>
    <source>
        <strain evidence="2 3">YIM 101047</strain>
    </source>
</reference>
<evidence type="ECO:0000313" key="3">
    <source>
        <dbReference type="Proteomes" id="UP000192251"/>
    </source>
</evidence>
<dbReference type="KEGG" id="kab:B7C62_18600"/>
<protein>
    <recommendedName>
        <fullName evidence="4">DUF3558 domain-containing protein</fullName>
    </recommendedName>
</protein>
<feature type="chain" id="PRO_5044844135" description="DUF3558 domain-containing protein" evidence="1">
    <location>
        <begin position="21"/>
        <end position="328"/>
    </location>
</feature>
<evidence type="ECO:0000256" key="1">
    <source>
        <dbReference type="SAM" id="SignalP"/>
    </source>
</evidence>
<organism evidence="2 3">
    <name type="scientific">Kitasatospora albolonga</name>
    <dbReference type="NCBI Taxonomy" id="68173"/>
    <lineage>
        <taxon>Bacteria</taxon>
        <taxon>Bacillati</taxon>
        <taxon>Actinomycetota</taxon>
        <taxon>Actinomycetes</taxon>
        <taxon>Kitasatosporales</taxon>
        <taxon>Streptomycetaceae</taxon>
        <taxon>Kitasatospora</taxon>
    </lineage>
</organism>
<accession>A0ABC8BWD6</accession>
<evidence type="ECO:0008006" key="4">
    <source>
        <dbReference type="Google" id="ProtNLM"/>
    </source>
</evidence>
<gene>
    <name evidence="2" type="ORF">B7C62_18600</name>
</gene>
<sequence>MIRGRGLSALALGVTGALIAALATGCTSGEGTAGQTSFCWGTLSGGDAAKMSVRPLERYASDDDDLKSPYLVHCKVGAGMSDKGAMRDLEFTLVLGSVTGQFSVWRMADDIAGYSPFRGAVDGVPGWVNRKMAGVLLPSACEKSLQVGGPPYLRIEANNDQEDTWKDGKLQERMAAVLMKAATGVTEKLHCSAPSFTVPKTVPELVEPRPLDPGAACGLPGFAPLRPSAPAFEEYVTPGDARLWSCAIRFPDDPDGVVNFTVTQDPRLTWFFPDEGPGRTVLTCSGRRTLLQSDRFDRSDAMSGAEHVRPREELSAAFEKAVRESSLC</sequence>
<dbReference type="PROSITE" id="PS51257">
    <property type="entry name" value="PROKAR_LIPOPROTEIN"/>
    <property type="match status" value="1"/>
</dbReference>
<dbReference type="Proteomes" id="UP000192251">
    <property type="component" value="Chromosome"/>
</dbReference>
<dbReference type="EMBL" id="CP020563">
    <property type="protein sequence ID" value="ARF74030.1"/>
    <property type="molecule type" value="Genomic_DNA"/>
</dbReference>